<accession>A0A2U2BAL6</accession>
<dbReference type="Proteomes" id="UP000244956">
    <property type="component" value="Unassembled WGS sequence"/>
</dbReference>
<protein>
    <submittedName>
        <fullName evidence="2">Uncharacterized protein</fullName>
    </submittedName>
</protein>
<dbReference type="OrthoDB" id="1448963at2"/>
<evidence type="ECO:0000256" key="1">
    <source>
        <dbReference type="SAM" id="SignalP"/>
    </source>
</evidence>
<keyword evidence="1" id="KW-0732">Signal</keyword>
<evidence type="ECO:0000313" key="3">
    <source>
        <dbReference type="Proteomes" id="UP000244956"/>
    </source>
</evidence>
<dbReference type="EMBL" id="QEWP01000004">
    <property type="protein sequence ID" value="PWE00111.1"/>
    <property type="molecule type" value="Genomic_DNA"/>
</dbReference>
<reference evidence="2 3" key="1">
    <citation type="submission" date="2018-05" db="EMBL/GenBank/DDBJ databases">
        <title>Marinilabilia rubrum sp. nov., isolated from saltern sediment.</title>
        <authorList>
            <person name="Zhang R."/>
        </authorList>
    </citation>
    <scope>NUCLEOTIDE SEQUENCE [LARGE SCALE GENOMIC DNA]</scope>
    <source>
        <strain evidence="2 3">WTE16</strain>
    </source>
</reference>
<dbReference type="AlphaFoldDB" id="A0A2U2BAL6"/>
<feature type="chain" id="PRO_5015482173" evidence="1">
    <location>
        <begin position="19"/>
        <end position="146"/>
    </location>
</feature>
<gene>
    <name evidence="2" type="ORF">DDZ16_07065</name>
</gene>
<sequence>MKKIFLTLFLSVSVVSGAQTNTETVKSFFGEIVSFQNVDVNEHNPIITLDELATEQADTTLALTGDNVSKTFDKAMEYTNAIIVVENHTAVLVKDWENCRQSGAWGVCMPYGEGYVKRAALVNLQDYINNIIGIPDGQERKVYLFN</sequence>
<name>A0A2U2BAL6_9BACT</name>
<organism evidence="2 3">
    <name type="scientific">Marinilabilia rubra</name>
    <dbReference type="NCBI Taxonomy" id="2162893"/>
    <lineage>
        <taxon>Bacteria</taxon>
        <taxon>Pseudomonadati</taxon>
        <taxon>Bacteroidota</taxon>
        <taxon>Bacteroidia</taxon>
        <taxon>Marinilabiliales</taxon>
        <taxon>Marinilabiliaceae</taxon>
        <taxon>Marinilabilia</taxon>
    </lineage>
</organism>
<keyword evidence="3" id="KW-1185">Reference proteome</keyword>
<dbReference type="RefSeq" id="WP_109263734.1">
    <property type="nucleotide sequence ID" value="NZ_QEWP01000004.1"/>
</dbReference>
<comment type="caution">
    <text evidence="2">The sequence shown here is derived from an EMBL/GenBank/DDBJ whole genome shotgun (WGS) entry which is preliminary data.</text>
</comment>
<evidence type="ECO:0000313" key="2">
    <source>
        <dbReference type="EMBL" id="PWE00111.1"/>
    </source>
</evidence>
<proteinExistence type="predicted"/>
<feature type="signal peptide" evidence="1">
    <location>
        <begin position="1"/>
        <end position="18"/>
    </location>
</feature>